<dbReference type="AlphaFoldDB" id="Q3J0D0"/>
<feature type="transmembrane region" description="Helical" evidence="6">
    <location>
        <begin position="172"/>
        <end position="197"/>
    </location>
</feature>
<evidence type="ECO:0000256" key="6">
    <source>
        <dbReference type="SAM" id="Phobius"/>
    </source>
</evidence>
<dbReference type="STRING" id="272943.RSP_0580"/>
<dbReference type="Pfam" id="PF01740">
    <property type="entry name" value="STAS"/>
    <property type="match status" value="1"/>
</dbReference>
<protein>
    <submittedName>
        <fullName evidence="8">Sulfate transporter, SulP family</fullName>
    </submittedName>
</protein>
<feature type="transmembrane region" description="Helical" evidence="6">
    <location>
        <begin position="388"/>
        <end position="418"/>
    </location>
</feature>
<feature type="transmembrane region" description="Helical" evidence="6">
    <location>
        <begin position="33"/>
        <end position="54"/>
    </location>
</feature>
<feature type="transmembrane region" description="Helical" evidence="6">
    <location>
        <begin position="88"/>
        <end position="118"/>
    </location>
</feature>
<evidence type="ECO:0000313" key="9">
    <source>
        <dbReference type="Proteomes" id="UP000002703"/>
    </source>
</evidence>
<reference evidence="9" key="1">
    <citation type="submission" date="2005-09" db="EMBL/GenBank/DDBJ databases">
        <title>Complete sequence of chromosome 1 of Rhodobacter sphaeroides 2.4.1.</title>
        <authorList>
            <person name="Copeland A."/>
            <person name="Lucas S."/>
            <person name="Lapidus A."/>
            <person name="Barry K."/>
            <person name="Detter J.C."/>
            <person name="Glavina T."/>
            <person name="Hammon N."/>
            <person name="Israni S."/>
            <person name="Pitluck S."/>
            <person name="Richardson P."/>
            <person name="Mackenzie C."/>
            <person name="Choudhary M."/>
            <person name="Larimer F."/>
            <person name="Hauser L.J."/>
            <person name="Land M."/>
            <person name="Donohue T.J."/>
            <person name="Kaplan S."/>
        </authorList>
    </citation>
    <scope>NUCLEOTIDE SEQUENCE [LARGE SCALE GENOMIC DNA]</scope>
    <source>
        <strain evidence="9">ATCC 17023 / DSM 158 / JCM 6121 / CCUG 31486 / LMG 2827 / NBRC 12203 / NCIMB 8253 / ATH 2.4.1.</strain>
    </source>
</reference>
<dbReference type="Pfam" id="PF00916">
    <property type="entry name" value="Sulfate_transp"/>
    <property type="match status" value="1"/>
</dbReference>
<keyword evidence="3 6" id="KW-1133">Transmembrane helix</keyword>
<dbReference type="Gene3D" id="3.30.750.24">
    <property type="entry name" value="STAS domain"/>
    <property type="match status" value="1"/>
</dbReference>
<feature type="transmembrane region" description="Helical" evidence="6">
    <location>
        <begin position="338"/>
        <end position="368"/>
    </location>
</feature>
<dbReference type="Proteomes" id="UP000002703">
    <property type="component" value="Chromosome 1"/>
</dbReference>
<keyword evidence="4 6" id="KW-0472">Membrane</keyword>
<feature type="region of interest" description="Disordered" evidence="5">
    <location>
        <begin position="543"/>
        <end position="571"/>
    </location>
</feature>
<evidence type="ECO:0000256" key="5">
    <source>
        <dbReference type="SAM" id="MobiDB-lite"/>
    </source>
</evidence>
<dbReference type="CDD" id="cd07042">
    <property type="entry name" value="STAS_SulP_like_sulfate_transporter"/>
    <property type="match status" value="1"/>
</dbReference>
<feature type="region of interest" description="Disordered" evidence="5">
    <location>
        <begin position="503"/>
        <end position="528"/>
    </location>
</feature>
<dbReference type="InterPro" id="IPR002645">
    <property type="entry name" value="STAS_dom"/>
</dbReference>
<feature type="transmembrane region" description="Helical" evidence="6">
    <location>
        <begin position="254"/>
        <end position="280"/>
    </location>
</feature>
<dbReference type="SUPFAM" id="SSF52091">
    <property type="entry name" value="SpoIIaa-like"/>
    <property type="match status" value="1"/>
</dbReference>
<dbReference type="EMBL" id="CP000143">
    <property type="protein sequence ID" value="ABA79754.1"/>
    <property type="molecule type" value="Genomic_DNA"/>
</dbReference>
<gene>
    <name evidence="8" type="ORF">RSP_0580</name>
</gene>
<dbReference type="eggNOG" id="COG0659">
    <property type="taxonomic scope" value="Bacteria"/>
</dbReference>
<name>Q3J0D0_CERS4</name>
<dbReference type="PATRIC" id="fig|272943.9.peg.2532"/>
<feature type="domain" description="STAS" evidence="7">
    <location>
        <begin position="444"/>
        <end position="503"/>
    </location>
</feature>
<feature type="transmembrane region" description="Helical" evidence="6">
    <location>
        <begin position="209"/>
        <end position="228"/>
    </location>
</feature>
<keyword evidence="9" id="KW-1185">Reference proteome</keyword>
<dbReference type="GO" id="GO:0055085">
    <property type="term" value="P:transmembrane transport"/>
    <property type="evidence" value="ECO:0007669"/>
    <property type="project" value="InterPro"/>
</dbReference>
<evidence type="ECO:0000259" key="7">
    <source>
        <dbReference type="PROSITE" id="PS50801"/>
    </source>
</evidence>
<evidence type="ECO:0000256" key="3">
    <source>
        <dbReference type="ARBA" id="ARBA00022989"/>
    </source>
</evidence>
<dbReference type="EnsemblBacteria" id="ABA79754">
    <property type="protein sequence ID" value="ABA79754"/>
    <property type="gene ID" value="RSP_0580"/>
</dbReference>
<evidence type="ECO:0000256" key="4">
    <source>
        <dbReference type="ARBA" id="ARBA00023136"/>
    </source>
</evidence>
<sequence length="632" mass="66616">MRGTSLTFWDHFLPKIVTVFREGYGLRDLRADALAGLTVAIVALPLSTAIAIASGVGPERGLYTAIVGGFLVSALGGSRFQIGGPAGAFIVLVAACVMQTGIEGLILATFLSGFLLIAVGTLKLGSYIRFIPYPVTVGFTAGIAVIIAASQMKELLGLTLAGPEPSALVEKVAALWAARETITPAALGVAVGTIAMIEGLKRLSPRLPSLLIAIVLASVAVLVLKLPVETIGTRFGELPKMLPTPALPALDREAILAALPWAVSFTLLGAIESLLSAVVADGMAGTQHRPNAELIAQGWANVGSALFGGFCVTGTIARTATNVRAGSRGPVSGMLHALFVLGFMLVAAPLAAYIPLAALAGLLAVVAWNMFEKEEFWALLRTSRGDAMVVLATFLLVVFRDLTEGIVVGFALGGLVFIRRMSDAASAEPAQVPEAGGAVTAERVVYRLRGPYFFGAAAMLGSALDRFAERPRAFVLDFTEVPFIDSSGARSFELLAHKMHRGGRAALPDRGQSRGAPRAPRAGPARAAGALCARHCGRRRDPFRELTESQSRGGPRRQRHSAAGRSRVEGAAAPVPRALLVRAPAPASFARGQNVEKQAQMALSVFMIYSFSTNPVKKVTEKSWWQKELREN</sequence>
<keyword evidence="2 6" id="KW-0812">Transmembrane</keyword>
<feature type="transmembrane region" description="Helical" evidence="6">
    <location>
        <begin position="61"/>
        <end position="82"/>
    </location>
</feature>
<organism evidence="8 9">
    <name type="scientific">Cereibacter sphaeroides (strain ATCC 17023 / DSM 158 / JCM 6121 / CCUG 31486 / LMG 2827 / NBRC 12203 / NCIMB 8253 / ATH 2.4.1.)</name>
    <name type="common">Rhodobacter sphaeroides</name>
    <dbReference type="NCBI Taxonomy" id="272943"/>
    <lineage>
        <taxon>Bacteria</taxon>
        <taxon>Pseudomonadati</taxon>
        <taxon>Pseudomonadota</taxon>
        <taxon>Alphaproteobacteria</taxon>
        <taxon>Rhodobacterales</taxon>
        <taxon>Paracoccaceae</taxon>
        <taxon>Cereibacter</taxon>
    </lineage>
</organism>
<dbReference type="InterPro" id="IPR001902">
    <property type="entry name" value="SLC26A/SulP_fam"/>
</dbReference>
<evidence type="ECO:0000313" key="8">
    <source>
        <dbReference type="EMBL" id="ABA79754.1"/>
    </source>
</evidence>
<accession>Q3J0D0</accession>
<dbReference type="OrthoDB" id="9769739at2"/>
<comment type="subcellular location">
    <subcellularLocation>
        <location evidence="1">Membrane</location>
        <topology evidence="1">Multi-pass membrane protein</topology>
    </subcellularLocation>
</comment>
<dbReference type="KEGG" id="rsp:RSP_0580"/>
<dbReference type="InterPro" id="IPR011547">
    <property type="entry name" value="SLC26A/SulP_dom"/>
</dbReference>
<feature type="compositionally biased region" description="Low complexity" evidence="5">
    <location>
        <begin position="514"/>
        <end position="528"/>
    </location>
</feature>
<dbReference type="PANTHER" id="PTHR11814">
    <property type="entry name" value="SULFATE TRANSPORTER"/>
    <property type="match status" value="1"/>
</dbReference>
<feature type="transmembrane region" description="Helical" evidence="6">
    <location>
        <begin position="130"/>
        <end position="152"/>
    </location>
</feature>
<dbReference type="PROSITE" id="PS50801">
    <property type="entry name" value="STAS"/>
    <property type="match status" value="1"/>
</dbReference>
<evidence type="ECO:0000256" key="2">
    <source>
        <dbReference type="ARBA" id="ARBA00022692"/>
    </source>
</evidence>
<dbReference type="GO" id="GO:0016020">
    <property type="term" value="C:membrane"/>
    <property type="evidence" value="ECO:0007669"/>
    <property type="project" value="UniProtKB-SubCell"/>
</dbReference>
<evidence type="ECO:0000256" key="1">
    <source>
        <dbReference type="ARBA" id="ARBA00004141"/>
    </source>
</evidence>
<proteinExistence type="predicted"/>
<dbReference type="InterPro" id="IPR036513">
    <property type="entry name" value="STAS_dom_sf"/>
</dbReference>
<dbReference type="PhylomeDB" id="Q3J0D0"/>